<organism evidence="1">
    <name type="scientific">Anguilla anguilla</name>
    <name type="common">European freshwater eel</name>
    <name type="synonym">Muraena anguilla</name>
    <dbReference type="NCBI Taxonomy" id="7936"/>
    <lineage>
        <taxon>Eukaryota</taxon>
        <taxon>Metazoa</taxon>
        <taxon>Chordata</taxon>
        <taxon>Craniata</taxon>
        <taxon>Vertebrata</taxon>
        <taxon>Euteleostomi</taxon>
        <taxon>Actinopterygii</taxon>
        <taxon>Neopterygii</taxon>
        <taxon>Teleostei</taxon>
        <taxon>Anguilliformes</taxon>
        <taxon>Anguillidae</taxon>
        <taxon>Anguilla</taxon>
    </lineage>
</organism>
<accession>A0A0E9UHB0</accession>
<sequence>MQNRFDKIVFLFQLELFFFSQTKHLPANCKLRYSGWPLVIWSHSTTFNLVLP</sequence>
<dbReference type="EMBL" id="GBXM01043333">
    <property type="protein sequence ID" value="JAH65244.1"/>
    <property type="molecule type" value="Transcribed_RNA"/>
</dbReference>
<protein>
    <submittedName>
        <fullName evidence="1">Uncharacterized protein</fullName>
    </submittedName>
</protein>
<name>A0A0E9UHB0_ANGAN</name>
<reference evidence="1" key="2">
    <citation type="journal article" date="2015" name="Fish Shellfish Immunol.">
        <title>Early steps in the European eel (Anguilla anguilla)-Vibrio vulnificus interaction in the gills: Role of the RtxA13 toxin.</title>
        <authorList>
            <person name="Callol A."/>
            <person name="Pajuelo D."/>
            <person name="Ebbesson L."/>
            <person name="Teles M."/>
            <person name="MacKenzie S."/>
            <person name="Amaro C."/>
        </authorList>
    </citation>
    <scope>NUCLEOTIDE SEQUENCE</scope>
</reference>
<evidence type="ECO:0000313" key="1">
    <source>
        <dbReference type="EMBL" id="JAH65244.1"/>
    </source>
</evidence>
<dbReference type="AlphaFoldDB" id="A0A0E9UHB0"/>
<proteinExistence type="predicted"/>
<reference evidence="1" key="1">
    <citation type="submission" date="2014-11" db="EMBL/GenBank/DDBJ databases">
        <authorList>
            <person name="Amaro Gonzalez C."/>
        </authorList>
    </citation>
    <scope>NUCLEOTIDE SEQUENCE</scope>
</reference>